<dbReference type="CDD" id="cd00071">
    <property type="entry name" value="GMPK"/>
    <property type="match status" value="1"/>
</dbReference>
<keyword evidence="5 9" id="KW-0547">Nucleotide-binding</keyword>
<dbReference type="PROSITE" id="PS50052">
    <property type="entry name" value="GUANYLATE_KINASE_2"/>
    <property type="match status" value="1"/>
</dbReference>
<organism evidence="11 12">
    <name type="scientific">Acaryochloris thomasi RCC1774</name>
    <dbReference type="NCBI Taxonomy" id="1764569"/>
    <lineage>
        <taxon>Bacteria</taxon>
        <taxon>Bacillati</taxon>
        <taxon>Cyanobacteriota</taxon>
        <taxon>Cyanophyceae</taxon>
        <taxon>Acaryochloridales</taxon>
        <taxon>Acaryochloridaceae</taxon>
        <taxon>Acaryochloris</taxon>
        <taxon>Acaryochloris thomasi</taxon>
    </lineage>
</organism>
<evidence type="ECO:0000256" key="5">
    <source>
        <dbReference type="ARBA" id="ARBA00022741"/>
    </source>
</evidence>
<dbReference type="Pfam" id="PF00625">
    <property type="entry name" value="Guanylate_kin"/>
    <property type="match status" value="1"/>
</dbReference>
<keyword evidence="6 9" id="KW-0418">Kinase</keyword>
<dbReference type="Gene3D" id="3.40.50.300">
    <property type="entry name" value="P-loop containing nucleotide triphosphate hydrolases"/>
    <property type="match status" value="1"/>
</dbReference>
<dbReference type="Proteomes" id="UP000248857">
    <property type="component" value="Unassembled WGS sequence"/>
</dbReference>
<keyword evidence="7 9" id="KW-0067">ATP-binding</keyword>
<keyword evidence="4 9" id="KW-0808">Transferase</keyword>
<dbReference type="InterPro" id="IPR008145">
    <property type="entry name" value="GK/Ca_channel_bsu"/>
</dbReference>
<evidence type="ECO:0000256" key="2">
    <source>
        <dbReference type="ARBA" id="ARBA00012961"/>
    </source>
</evidence>
<dbReference type="RefSeq" id="WP_110986396.1">
    <property type="nucleotide sequence ID" value="NZ_CAWNWM010000007.1"/>
</dbReference>
<dbReference type="GO" id="GO:0005524">
    <property type="term" value="F:ATP binding"/>
    <property type="evidence" value="ECO:0007669"/>
    <property type="project" value="UniProtKB-UniRule"/>
</dbReference>
<comment type="function">
    <text evidence="9">Essential for recycling GMP and indirectly, cGMP.</text>
</comment>
<dbReference type="EC" id="2.7.4.8" evidence="2 9"/>
<dbReference type="SMART" id="SM00072">
    <property type="entry name" value="GuKc"/>
    <property type="match status" value="1"/>
</dbReference>
<dbReference type="InterPro" id="IPR008144">
    <property type="entry name" value="Guanylate_kin-like_dom"/>
</dbReference>
<keyword evidence="9" id="KW-0963">Cytoplasm</keyword>
<dbReference type="HAMAP" id="MF_00328">
    <property type="entry name" value="Guanylate_kinase"/>
    <property type="match status" value="1"/>
</dbReference>
<evidence type="ECO:0000256" key="7">
    <source>
        <dbReference type="ARBA" id="ARBA00022840"/>
    </source>
</evidence>
<comment type="catalytic activity">
    <reaction evidence="9">
        <text>GMP + ATP = GDP + ADP</text>
        <dbReference type="Rhea" id="RHEA:20780"/>
        <dbReference type="ChEBI" id="CHEBI:30616"/>
        <dbReference type="ChEBI" id="CHEBI:58115"/>
        <dbReference type="ChEBI" id="CHEBI:58189"/>
        <dbReference type="ChEBI" id="CHEBI:456216"/>
        <dbReference type="EC" id="2.7.4.8"/>
    </reaction>
</comment>
<dbReference type="EMBL" id="PQWO01000007">
    <property type="protein sequence ID" value="PZD73076.1"/>
    <property type="molecule type" value="Genomic_DNA"/>
</dbReference>
<comment type="caution">
    <text evidence="11">The sequence shown here is derived from an EMBL/GenBank/DDBJ whole genome shotgun (WGS) entry which is preliminary data.</text>
</comment>
<feature type="domain" description="Guanylate kinase-like" evidence="10">
    <location>
        <begin position="3"/>
        <end position="181"/>
    </location>
</feature>
<comment type="subcellular location">
    <subcellularLocation>
        <location evidence="9">Cytoplasm</location>
    </subcellularLocation>
</comment>
<proteinExistence type="inferred from homology"/>
<comment type="similarity">
    <text evidence="1 9">Belongs to the guanylate kinase family.</text>
</comment>
<keyword evidence="12" id="KW-1185">Reference proteome</keyword>
<dbReference type="PANTHER" id="PTHR23117:SF13">
    <property type="entry name" value="GUANYLATE KINASE"/>
    <property type="match status" value="1"/>
</dbReference>
<accession>A0A2W1JIE9</accession>
<name>A0A2W1JIE9_9CYAN</name>
<evidence type="ECO:0000313" key="12">
    <source>
        <dbReference type="Proteomes" id="UP000248857"/>
    </source>
</evidence>
<evidence type="ECO:0000256" key="8">
    <source>
        <dbReference type="ARBA" id="ARBA00030128"/>
    </source>
</evidence>
<evidence type="ECO:0000256" key="9">
    <source>
        <dbReference type="HAMAP-Rule" id="MF_00328"/>
    </source>
</evidence>
<dbReference type="AlphaFoldDB" id="A0A2W1JIE9"/>
<dbReference type="PANTHER" id="PTHR23117">
    <property type="entry name" value="GUANYLATE KINASE-RELATED"/>
    <property type="match status" value="1"/>
</dbReference>
<reference evidence="11 12" key="1">
    <citation type="journal article" date="2018" name="Sci. Rep.">
        <title>A novel species of the marine cyanobacterium Acaryochloris with a unique pigment content and lifestyle.</title>
        <authorList>
            <person name="Partensky F."/>
            <person name="Six C."/>
            <person name="Ratin M."/>
            <person name="Garczarek L."/>
            <person name="Vaulot D."/>
            <person name="Probert I."/>
            <person name="Calteau A."/>
            <person name="Gourvil P."/>
            <person name="Marie D."/>
            <person name="Grebert T."/>
            <person name="Bouchier C."/>
            <person name="Le Panse S."/>
            <person name="Gachenot M."/>
            <person name="Rodriguez F."/>
            <person name="Garrido J.L."/>
        </authorList>
    </citation>
    <scope>NUCLEOTIDE SEQUENCE [LARGE SCALE GENOMIC DNA]</scope>
    <source>
        <strain evidence="11 12">RCC1774</strain>
    </source>
</reference>
<evidence type="ECO:0000256" key="6">
    <source>
        <dbReference type="ARBA" id="ARBA00022777"/>
    </source>
</evidence>
<dbReference type="InterPro" id="IPR017665">
    <property type="entry name" value="Guanylate_kinase"/>
</dbReference>
<evidence type="ECO:0000256" key="4">
    <source>
        <dbReference type="ARBA" id="ARBA00022679"/>
    </source>
</evidence>
<dbReference type="GO" id="GO:0005829">
    <property type="term" value="C:cytosol"/>
    <property type="evidence" value="ECO:0007669"/>
    <property type="project" value="TreeGrafter"/>
</dbReference>
<evidence type="ECO:0000259" key="10">
    <source>
        <dbReference type="PROSITE" id="PS50052"/>
    </source>
</evidence>
<dbReference type="NCBIfam" id="TIGR03263">
    <property type="entry name" value="guanyl_kin"/>
    <property type="match status" value="1"/>
</dbReference>
<evidence type="ECO:0000256" key="3">
    <source>
        <dbReference type="ARBA" id="ARBA00016296"/>
    </source>
</evidence>
<evidence type="ECO:0000256" key="1">
    <source>
        <dbReference type="ARBA" id="ARBA00005790"/>
    </source>
</evidence>
<feature type="binding site" evidence="9">
    <location>
        <begin position="10"/>
        <end position="17"/>
    </location>
    <ligand>
        <name>ATP</name>
        <dbReference type="ChEBI" id="CHEBI:30616"/>
    </ligand>
</feature>
<protein>
    <recommendedName>
        <fullName evidence="3 9">Guanylate kinase</fullName>
        <ecNumber evidence="2 9">2.7.4.8</ecNumber>
    </recommendedName>
    <alternativeName>
        <fullName evidence="8 9">GMP kinase</fullName>
    </alternativeName>
</protein>
<dbReference type="OrthoDB" id="9808150at2"/>
<evidence type="ECO:0000313" key="11">
    <source>
        <dbReference type="EMBL" id="PZD73076.1"/>
    </source>
</evidence>
<dbReference type="InterPro" id="IPR027417">
    <property type="entry name" value="P-loop_NTPase"/>
</dbReference>
<dbReference type="GO" id="GO:0004385">
    <property type="term" value="F:GMP kinase activity"/>
    <property type="evidence" value="ECO:0007669"/>
    <property type="project" value="UniProtKB-UniRule"/>
</dbReference>
<dbReference type="SUPFAM" id="SSF52540">
    <property type="entry name" value="P-loop containing nucleoside triphosphate hydrolases"/>
    <property type="match status" value="1"/>
</dbReference>
<dbReference type="Gene3D" id="3.30.63.10">
    <property type="entry name" value="Guanylate Kinase phosphate binding domain"/>
    <property type="match status" value="1"/>
</dbReference>
<gene>
    <name evidence="11" type="primary">gmk_1</name>
    <name evidence="9" type="synonym">gmk</name>
    <name evidence="11" type="ORF">C1752_02692</name>
</gene>
<dbReference type="FunFam" id="3.30.63.10:FF:000002">
    <property type="entry name" value="Guanylate kinase 1"/>
    <property type="match status" value="1"/>
</dbReference>
<sequence>MSGLLVVLTGPSGVGKGTLLQALLQRHPDIYVSVSATTRSPRPGEVDGQHYYFWTPEKFQAMIAAGAFFEWAQFAGNFYGTPRAPVMQRVAQGQRVILEIELEGARQVRKTAPDAFQIFILPPSVEELERRIRDRGQDDEGAIARRLARAKVELAAADEFDLQIMNDDLPTALSALESALLGSQ</sequence>